<accession>A0A915EPM4</accession>
<reference evidence="2" key="1">
    <citation type="submission" date="2022-11" db="UniProtKB">
        <authorList>
            <consortium name="WormBaseParasite"/>
        </authorList>
    </citation>
    <scope>IDENTIFICATION</scope>
</reference>
<keyword evidence="1" id="KW-1185">Reference proteome</keyword>
<name>A0A915EPM4_9BILA</name>
<dbReference type="Gene3D" id="3.40.50.300">
    <property type="entry name" value="P-loop containing nucleotide triphosphate hydrolases"/>
    <property type="match status" value="1"/>
</dbReference>
<proteinExistence type="predicted"/>
<dbReference type="Proteomes" id="UP000887574">
    <property type="component" value="Unplaced"/>
</dbReference>
<evidence type="ECO:0000313" key="1">
    <source>
        <dbReference type="Proteomes" id="UP000887574"/>
    </source>
</evidence>
<dbReference type="WBParaSite" id="jg8141">
    <property type="protein sequence ID" value="jg8141"/>
    <property type="gene ID" value="jg8141"/>
</dbReference>
<dbReference type="InterPro" id="IPR027417">
    <property type="entry name" value="P-loop_NTPase"/>
</dbReference>
<evidence type="ECO:0000313" key="2">
    <source>
        <dbReference type="WBParaSite" id="jg8141"/>
    </source>
</evidence>
<organism evidence="1 2">
    <name type="scientific">Ditylenchus dipsaci</name>
    <dbReference type="NCBI Taxonomy" id="166011"/>
    <lineage>
        <taxon>Eukaryota</taxon>
        <taxon>Metazoa</taxon>
        <taxon>Ecdysozoa</taxon>
        <taxon>Nematoda</taxon>
        <taxon>Chromadorea</taxon>
        <taxon>Rhabditida</taxon>
        <taxon>Tylenchina</taxon>
        <taxon>Tylenchomorpha</taxon>
        <taxon>Sphaerularioidea</taxon>
        <taxon>Anguinidae</taxon>
        <taxon>Anguininae</taxon>
        <taxon>Ditylenchus</taxon>
    </lineage>
</organism>
<sequence>MAEKRVPFALLDVKCPHEVSSTGSLVNPKREEVVLSLNRSLLKWKACYPSKRVMVVGLTVAVWIGDRNVNDRKQCGELVLDPSDELGEASTEIGELEIGTVDDMQGKVADIVVVMTTRDNESKDPK</sequence>
<dbReference type="AlphaFoldDB" id="A0A915EPM4"/>
<protein>
    <submittedName>
        <fullName evidence="2">Uncharacterized protein</fullName>
    </submittedName>
</protein>